<dbReference type="Pfam" id="PF19054">
    <property type="entry name" value="DUF5753"/>
    <property type="match status" value="1"/>
</dbReference>
<dbReference type="RefSeq" id="WP_380836660.1">
    <property type="nucleotide sequence ID" value="NZ_JBHSFP010000002.1"/>
</dbReference>
<dbReference type="CDD" id="cd00093">
    <property type="entry name" value="HTH_XRE"/>
    <property type="match status" value="1"/>
</dbReference>
<organism evidence="2 3">
    <name type="scientific">Sphaerisporangium dianthi</name>
    <dbReference type="NCBI Taxonomy" id="1436120"/>
    <lineage>
        <taxon>Bacteria</taxon>
        <taxon>Bacillati</taxon>
        <taxon>Actinomycetota</taxon>
        <taxon>Actinomycetes</taxon>
        <taxon>Streptosporangiales</taxon>
        <taxon>Streptosporangiaceae</taxon>
        <taxon>Sphaerisporangium</taxon>
    </lineage>
</organism>
<feature type="domain" description="HTH cro/C1-type" evidence="1">
    <location>
        <begin position="17"/>
        <end position="72"/>
    </location>
</feature>
<evidence type="ECO:0000313" key="3">
    <source>
        <dbReference type="Proteomes" id="UP001596004"/>
    </source>
</evidence>
<sequence>MPDRGSPTLRRQRLGRELRRLREGADMIGDDVAARLGWSAAKVSRVETAKTFPTPKDVEDLLELYRADRAVRQQLLDLRRGAAQKGWWEEYRAALPPTAMALMDREAEATLARNWEPQVIPGLLQTANYSRALMAAMQPIVQIPHSYIDQRVEARMARQQYLLHGSRPLSFMAVIDESVLRRQFGDAKVMREQLDHLVEIADLEHVEMRILTQETPPPTPTGPFLHLKFPDFPDVVYLEEFFGARFVEDAEQVFAYERAFQHLLSISLDEAMSQQLIRSISERWQ</sequence>
<keyword evidence="3" id="KW-1185">Reference proteome</keyword>
<dbReference type="SUPFAM" id="SSF47413">
    <property type="entry name" value="lambda repressor-like DNA-binding domains"/>
    <property type="match status" value="1"/>
</dbReference>
<reference evidence="3" key="1">
    <citation type="journal article" date="2019" name="Int. J. Syst. Evol. Microbiol.">
        <title>The Global Catalogue of Microorganisms (GCM) 10K type strain sequencing project: providing services to taxonomists for standard genome sequencing and annotation.</title>
        <authorList>
            <consortium name="The Broad Institute Genomics Platform"/>
            <consortium name="The Broad Institute Genome Sequencing Center for Infectious Disease"/>
            <person name="Wu L."/>
            <person name="Ma J."/>
        </authorList>
    </citation>
    <scope>NUCLEOTIDE SEQUENCE [LARGE SCALE GENOMIC DNA]</scope>
    <source>
        <strain evidence="3">CGMCC 4.7132</strain>
    </source>
</reference>
<dbReference type="InterPro" id="IPR010982">
    <property type="entry name" value="Lambda_DNA-bd_dom_sf"/>
</dbReference>
<dbReference type="Gene3D" id="1.10.260.40">
    <property type="entry name" value="lambda repressor-like DNA-binding domains"/>
    <property type="match status" value="1"/>
</dbReference>
<dbReference type="InterPro" id="IPR043917">
    <property type="entry name" value="DUF5753"/>
</dbReference>
<protein>
    <submittedName>
        <fullName evidence="2">Helix-turn-helix domain-containing protein</fullName>
    </submittedName>
</protein>
<dbReference type="EMBL" id="JBHSFP010000002">
    <property type="protein sequence ID" value="MFC4529791.1"/>
    <property type="molecule type" value="Genomic_DNA"/>
</dbReference>
<gene>
    <name evidence="2" type="ORF">ACFO60_03360</name>
</gene>
<dbReference type="Proteomes" id="UP001596004">
    <property type="component" value="Unassembled WGS sequence"/>
</dbReference>
<comment type="caution">
    <text evidence="2">The sequence shown here is derived from an EMBL/GenBank/DDBJ whole genome shotgun (WGS) entry which is preliminary data.</text>
</comment>
<evidence type="ECO:0000259" key="1">
    <source>
        <dbReference type="SMART" id="SM00530"/>
    </source>
</evidence>
<dbReference type="InterPro" id="IPR001387">
    <property type="entry name" value="Cro/C1-type_HTH"/>
</dbReference>
<accession>A0ABV9C9W6</accession>
<dbReference type="SMART" id="SM00530">
    <property type="entry name" value="HTH_XRE"/>
    <property type="match status" value="1"/>
</dbReference>
<evidence type="ECO:0000313" key="2">
    <source>
        <dbReference type="EMBL" id="MFC4529791.1"/>
    </source>
</evidence>
<proteinExistence type="predicted"/>
<name>A0ABV9C9W6_9ACTN</name>
<dbReference type="Pfam" id="PF13560">
    <property type="entry name" value="HTH_31"/>
    <property type="match status" value="1"/>
</dbReference>